<organism evidence="1 2">
    <name type="scientific">Linum trigynum</name>
    <dbReference type="NCBI Taxonomy" id="586398"/>
    <lineage>
        <taxon>Eukaryota</taxon>
        <taxon>Viridiplantae</taxon>
        <taxon>Streptophyta</taxon>
        <taxon>Embryophyta</taxon>
        <taxon>Tracheophyta</taxon>
        <taxon>Spermatophyta</taxon>
        <taxon>Magnoliopsida</taxon>
        <taxon>eudicotyledons</taxon>
        <taxon>Gunneridae</taxon>
        <taxon>Pentapetalae</taxon>
        <taxon>rosids</taxon>
        <taxon>fabids</taxon>
        <taxon>Malpighiales</taxon>
        <taxon>Linaceae</taxon>
        <taxon>Linum</taxon>
    </lineage>
</organism>
<dbReference type="AlphaFoldDB" id="A0AAV2EA38"/>
<name>A0AAV2EA38_9ROSI</name>
<reference evidence="1 2" key="1">
    <citation type="submission" date="2024-04" db="EMBL/GenBank/DDBJ databases">
        <authorList>
            <person name="Fracassetti M."/>
        </authorList>
    </citation>
    <scope>NUCLEOTIDE SEQUENCE [LARGE SCALE GENOMIC DNA]</scope>
</reference>
<dbReference type="Proteomes" id="UP001497516">
    <property type="component" value="Chromosome 4"/>
</dbReference>
<gene>
    <name evidence="1" type="ORF">LTRI10_LOCUS23899</name>
</gene>
<sequence length="82" mass="8863">MLQHALRAPLPRDEAVAVLQGLRLQLELGDLPFHLFVVADPEVLQEVEPARDSVPPGEDLVQVALVAAVVRLDLVVVGLGLR</sequence>
<proteinExistence type="predicted"/>
<dbReference type="EMBL" id="OZ034817">
    <property type="protein sequence ID" value="CAL1382582.1"/>
    <property type="molecule type" value="Genomic_DNA"/>
</dbReference>
<protein>
    <submittedName>
        <fullName evidence="1">Uncharacterized protein</fullName>
    </submittedName>
</protein>
<evidence type="ECO:0000313" key="2">
    <source>
        <dbReference type="Proteomes" id="UP001497516"/>
    </source>
</evidence>
<accession>A0AAV2EA38</accession>
<evidence type="ECO:0000313" key="1">
    <source>
        <dbReference type="EMBL" id="CAL1382582.1"/>
    </source>
</evidence>
<keyword evidence="2" id="KW-1185">Reference proteome</keyword>